<feature type="region of interest" description="Disordered" evidence="3">
    <location>
        <begin position="337"/>
        <end position="367"/>
    </location>
</feature>
<feature type="signal peptide" evidence="4">
    <location>
        <begin position="1"/>
        <end position="24"/>
    </location>
</feature>
<dbReference type="InterPro" id="IPR036908">
    <property type="entry name" value="RlpA-like_sf"/>
</dbReference>
<keyword evidence="6" id="KW-1185">Reference proteome</keyword>
<dbReference type="EMBL" id="FMSP01000005">
    <property type="protein sequence ID" value="SCV70289.1"/>
    <property type="molecule type" value="Genomic_DNA"/>
</dbReference>
<evidence type="ECO:0000256" key="2">
    <source>
        <dbReference type="SAM" id="Coils"/>
    </source>
</evidence>
<keyword evidence="1 4" id="KW-0732">Signal</keyword>
<feature type="compositionally biased region" description="Basic and acidic residues" evidence="3">
    <location>
        <begin position="337"/>
        <end position="346"/>
    </location>
</feature>
<dbReference type="OrthoDB" id="623670at2759"/>
<gene>
    <name evidence="5" type="ORF">BQ2448_1683</name>
</gene>
<dbReference type="Gene3D" id="2.40.40.10">
    <property type="entry name" value="RlpA-like domain"/>
    <property type="match status" value="2"/>
</dbReference>
<protein>
    <submittedName>
        <fullName evidence="5">BQ2448_1683 protein</fullName>
    </submittedName>
</protein>
<dbReference type="AlphaFoldDB" id="A0A238FBX4"/>
<evidence type="ECO:0000313" key="5">
    <source>
        <dbReference type="EMBL" id="SCV70289.1"/>
    </source>
</evidence>
<reference evidence="6" key="1">
    <citation type="submission" date="2016-09" db="EMBL/GenBank/DDBJ databases">
        <authorList>
            <person name="Jeantristanb JTB J.-T."/>
            <person name="Ricardo R."/>
        </authorList>
    </citation>
    <scope>NUCLEOTIDE SEQUENCE [LARGE SCALE GENOMIC DNA]</scope>
</reference>
<evidence type="ECO:0000256" key="1">
    <source>
        <dbReference type="ARBA" id="ARBA00022729"/>
    </source>
</evidence>
<keyword evidence="2" id="KW-0175">Coiled coil</keyword>
<dbReference type="Proteomes" id="UP000198372">
    <property type="component" value="Unassembled WGS sequence"/>
</dbReference>
<dbReference type="SUPFAM" id="SSF50685">
    <property type="entry name" value="Barwin-like endoglucanases"/>
    <property type="match status" value="2"/>
</dbReference>
<proteinExistence type="predicted"/>
<dbReference type="InterPro" id="IPR051477">
    <property type="entry name" value="Expansin_CellWall"/>
</dbReference>
<dbReference type="STRING" id="269621.A0A238FBX4"/>
<evidence type="ECO:0000256" key="3">
    <source>
        <dbReference type="SAM" id="MobiDB-lite"/>
    </source>
</evidence>
<dbReference type="CDD" id="cd22191">
    <property type="entry name" value="DPBB_RlpA_EXP_N-like"/>
    <property type="match status" value="2"/>
</dbReference>
<evidence type="ECO:0000313" key="6">
    <source>
        <dbReference type="Proteomes" id="UP000198372"/>
    </source>
</evidence>
<feature type="compositionally biased region" description="Acidic residues" evidence="3">
    <location>
        <begin position="347"/>
        <end position="356"/>
    </location>
</feature>
<dbReference type="PANTHER" id="PTHR31836">
    <property type="match status" value="1"/>
</dbReference>
<accession>A0A238FBX4</accession>
<evidence type="ECO:0000256" key="4">
    <source>
        <dbReference type="SAM" id="SignalP"/>
    </source>
</evidence>
<feature type="chain" id="PRO_5013054029" evidence="4">
    <location>
        <begin position="25"/>
        <end position="467"/>
    </location>
</feature>
<sequence>MKFASTLVLSTLVASTLASHAVHADLPLERRGLHHRAANALKKPRAAAIPGVYMLSIDDKTPTVSDNSATSLVADTTETSADSEVYSSTAIWYPSDGQEGACGVKYTDDDYIVGLSTALWRHPGRVSSLCGQKVQVTMRGRSVVALVGDASGNNYTTLSKAAYGQLQNLTTGMIDITFVFLPKNSRLQTPTIQTTTAAPTQTPDTASGSARSSAANALYSSRSALAASMASAADAEASKASAQGASVTAAARASASAASASAAAASESAASASASASAAAAKASAKAKAKAKAAAAAAEAEAEEEAEAEAKAKADAKANADAKAKAVAQDKADAAAKAKADAKKDNDDDGDDEGDDSGSSSGGGSGQVHKGGFATFYSQNGVAGNCGTVAKDSDRVIALPTAMYAGGSHCGQKIVVTRVSNGAQTTATVRDSCPTCVNNQCLDLSVKAFTDIATEEEGMVAITWQWA</sequence>
<organism evidence="5 6">
    <name type="scientific">Microbotryum intermedium</name>
    <dbReference type="NCBI Taxonomy" id="269621"/>
    <lineage>
        <taxon>Eukaryota</taxon>
        <taxon>Fungi</taxon>
        <taxon>Dikarya</taxon>
        <taxon>Basidiomycota</taxon>
        <taxon>Pucciniomycotina</taxon>
        <taxon>Microbotryomycetes</taxon>
        <taxon>Microbotryales</taxon>
        <taxon>Microbotryaceae</taxon>
        <taxon>Microbotryum</taxon>
    </lineage>
</organism>
<name>A0A238FBX4_9BASI</name>
<feature type="region of interest" description="Disordered" evidence="3">
    <location>
        <begin position="193"/>
        <end position="213"/>
    </location>
</feature>
<dbReference type="PANTHER" id="PTHR31836:SF24">
    <property type="entry name" value="RLPA-LIKE PROTEIN DOUBLE-PSI BETA-BARREL DOMAIN-CONTAINING PROTEIN"/>
    <property type="match status" value="1"/>
</dbReference>
<feature type="coiled-coil region" evidence="2">
    <location>
        <begin position="286"/>
        <end position="319"/>
    </location>
</feature>